<dbReference type="Proteomes" id="UP001152759">
    <property type="component" value="Chromosome 6"/>
</dbReference>
<organism evidence="1 2">
    <name type="scientific">Bemisia tabaci</name>
    <name type="common">Sweetpotato whitefly</name>
    <name type="synonym">Aleurodes tabaci</name>
    <dbReference type="NCBI Taxonomy" id="7038"/>
    <lineage>
        <taxon>Eukaryota</taxon>
        <taxon>Metazoa</taxon>
        <taxon>Ecdysozoa</taxon>
        <taxon>Arthropoda</taxon>
        <taxon>Hexapoda</taxon>
        <taxon>Insecta</taxon>
        <taxon>Pterygota</taxon>
        <taxon>Neoptera</taxon>
        <taxon>Paraneoptera</taxon>
        <taxon>Hemiptera</taxon>
        <taxon>Sternorrhyncha</taxon>
        <taxon>Aleyrodoidea</taxon>
        <taxon>Aleyrodidae</taxon>
        <taxon>Aleyrodinae</taxon>
        <taxon>Bemisia</taxon>
    </lineage>
</organism>
<gene>
    <name evidence="1" type="ORF">BEMITA_LOCUS9999</name>
</gene>
<sequence length="173" mass="19673">MDLGMIIRQEFKSTRLHTPQRKLLGSRLAHGSLLQQSESDDYGFLVDRGPTSDSNLKYNSKLQKDAESLTAFCFGAKKDAFCTDQCRKVARISVQRICQDQKFLSDTYKELVPCDHVGPGVCRWFRCHCHPLSEPNGTKVTEVTEVTLGFCKKTLLRYFELNKELGTVGFQKD</sequence>
<protein>
    <submittedName>
        <fullName evidence="1">Uncharacterized protein</fullName>
    </submittedName>
</protein>
<keyword evidence="2" id="KW-1185">Reference proteome</keyword>
<evidence type="ECO:0000313" key="2">
    <source>
        <dbReference type="Proteomes" id="UP001152759"/>
    </source>
</evidence>
<dbReference type="AlphaFoldDB" id="A0A9P0F7P6"/>
<dbReference type="EMBL" id="OU963867">
    <property type="protein sequence ID" value="CAH0391376.1"/>
    <property type="molecule type" value="Genomic_DNA"/>
</dbReference>
<name>A0A9P0F7P6_BEMTA</name>
<reference evidence="1" key="1">
    <citation type="submission" date="2021-12" db="EMBL/GenBank/DDBJ databases">
        <authorList>
            <person name="King R."/>
        </authorList>
    </citation>
    <scope>NUCLEOTIDE SEQUENCE</scope>
</reference>
<accession>A0A9P0F7P6</accession>
<evidence type="ECO:0000313" key="1">
    <source>
        <dbReference type="EMBL" id="CAH0391376.1"/>
    </source>
</evidence>
<proteinExistence type="predicted"/>